<dbReference type="EMBL" id="KN834046">
    <property type="protein sequence ID" value="KIK12801.1"/>
    <property type="molecule type" value="Genomic_DNA"/>
</dbReference>
<accession>A0A0C9Y777</accession>
<keyword evidence="2" id="KW-1185">Reference proteome</keyword>
<dbReference type="AlphaFoldDB" id="A0A0C9Y777"/>
<feature type="non-terminal residue" evidence="1">
    <location>
        <position position="69"/>
    </location>
</feature>
<protein>
    <submittedName>
        <fullName evidence="1">Uncharacterized protein</fullName>
    </submittedName>
</protein>
<evidence type="ECO:0000313" key="1">
    <source>
        <dbReference type="EMBL" id="KIK12801.1"/>
    </source>
</evidence>
<feature type="non-terminal residue" evidence="1">
    <location>
        <position position="1"/>
    </location>
</feature>
<organism evidence="1 2">
    <name type="scientific">Pisolithus microcarpus 441</name>
    <dbReference type="NCBI Taxonomy" id="765257"/>
    <lineage>
        <taxon>Eukaryota</taxon>
        <taxon>Fungi</taxon>
        <taxon>Dikarya</taxon>
        <taxon>Basidiomycota</taxon>
        <taxon>Agaricomycotina</taxon>
        <taxon>Agaricomycetes</taxon>
        <taxon>Agaricomycetidae</taxon>
        <taxon>Boletales</taxon>
        <taxon>Sclerodermatineae</taxon>
        <taxon>Pisolithaceae</taxon>
        <taxon>Pisolithus</taxon>
    </lineage>
</organism>
<evidence type="ECO:0000313" key="2">
    <source>
        <dbReference type="Proteomes" id="UP000054018"/>
    </source>
</evidence>
<dbReference type="Proteomes" id="UP000054018">
    <property type="component" value="Unassembled WGS sequence"/>
</dbReference>
<dbReference type="HOGENOM" id="CLU_191666_1_1_1"/>
<proteinExistence type="predicted"/>
<name>A0A0C9Y777_9AGAM</name>
<sequence>SWQAVIQTIIDPFIKYMTAMLGKPLPFLGSPLSLCTAHCQEQKVTNLLCLFFDCFMSISVSSCDCSTLP</sequence>
<gene>
    <name evidence="1" type="ORF">PISMIDRAFT_82449</name>
</gene>
<dbReference type="OrthoDB" id="2691413at2759"/>
<reference evidence="2" key="2">
    <citation type="submission" date="2015-01" db="EMBL/GenBank/DDBJ databases">
        <title>Evolutionary Origins and Diversification of the Mycorrhizal Mutualists.</title>
        <authorList>
            <consortium name="DOE Joint Genome Institute"/>
            <consortium name="Mycorrhizal Genomics Consortium"/>
            <person name="Kohler A."/>
            <person name="Kuo A."/>
            <person name="Nagy L.G."/>
            <person name="Floudas D."/>
            <person name="Copeland A."/>
            <person name="Barry K.W."/>
            <person name="Cichocki N."/>
            <person name="Veneault-Fourrey C."/>
            <person name="LaButti K."/>
            <person name="Lindquist E.A."/>
            <person name="Lipzen A."/>
            <person name="Lundell T."/>
            <person name="Morin E."/>
            <person name="Murat C."/>
            <person name="Riley R."/>
            <person name="Ohm R."/>
            <person name="Sun H."/>
            <person name="Tunlid A."/>
            <person name="Henrissat B."/>
            <person name="Grigoriev I.V."/>
            <person name="Hibbett D.S."/>
            <person name="Martin F."/>
        </authorList>
    </citation>
    <scope>NUCLEOTIDE SEQUENCE [LARGE SCALE GENOMIC DNA]</scope>
    <source>
        <strain evidence="2">441</strain>
    </source>
</reference>
<reference evidence="1 2" key="1">
    <citation type="submission" date="2014-04" db="EMBL/GenBank/DDBJ databases">
        <authorList>
            <consortium name="DOE Joint Genome Institute"/>
            <person name="Kuo A."/>
            <person name="Kohler A."/>
            <person name="Costa M.D."/>
            <person name="Nagy L.G."/>
            <person name="Floudas D."/>
            <person name="Copeland A."/>
            <person name="Barry K.W."/>
            <person name="Cichocki N."/>
            <person name="Veneault-Fourrey C."/>
            <person name="LaButti K."/>
            <person name="Lindquist E.A."/>
            <person name="Lipzen A."/>
            <person name="Lundell T."/>
            <person name="Morin E."/>
            <person name="Murat C."/>
            <person name="Sun H."/>
            <person name="Tunlid A."/>
            <person name="Henrissat B."/>
            <person name="Grigoriev I.V."/>
            <person name="Hibbett D.S."/>
            <person name="Martin F."/>
            <person name="Nordberg H.P."/>
            <person name="Cantor M.N."/>
            <person name="Hua S.X."/>
        </authorList>
    </citation>
    <scope>NUCLEOTIDE SEQUENCE [LARGE SCALE GENOMIC DNA]</scope>
    <source>
        <strain evidence="1 2">441</strain>
    </source>
</reference>